<dbReference type="InParanoid" id="A0A7J8DU20"/>
<accession>A0A7J8DU20</accession>
<gene>
    <name evidence="1" type="ORF">HJG59_009169</name>
</gene>
<comment type="caution">
    <text evidence="1">The sequence shown here is derived from an EMBL/GenBank/DDBJ whole genome shotgun (WGS) entry which is preliminary data.</text>
</comment>
<evidence type="ECO:0000313" key="2">
    <source>
        <dbReference type="Proteomes" id="UP000550707"/>
    </source>
</evidence>
<name>A0A7J8DU20_MOLMO</name>
<evidence type="ECO:0000313" key="1">
    <source>
        <dbReference type="EMBL" id="KAF6426479.1"/>
    </source>
</evidence>
<dbReference type="AlphaFoldDB" id="A0A7J8DU20"/>
<proteinExistence type="predicted"/>
<dbReference type="EMBL" id="JACASF010000016">
    <property type="protein sequence ID" value="KAF6426479.1"/>
    <property type="molecule type" value="Genomic_DNA"/>
</dbReference>
<dbReference type="Proteomes" id="UP000550707">
    <property type="component" value="Unassembled WGS sequence"/>
</dbReference>
<keyword evidence="2" id="KW-1185">Reference proteome</keyword>
<reference evidence="1 2" key="1">
    <citation type="journal article" date="2020" name="Nature">
        <title>Six reference-quality genomes reveal evolution of bat adaptations.</title>
        <authorList>
            <person name="Jebb D."/>
            <person name="Huang Z."/>
            <person name="Pippel M."/>
            <person name="Hughes G.M."/>
            <person name="Lavrichenko K."/>
            <person name="Devanna P."/>
            <person name="Winkler S."/>
            <person name="Jermiin L.S."/>
            <person name="Skirmuntt E.C."/>
            <person name="Katzourakis A."/>
            <person name="Burkitt-Gray L."/>
            <person name="Ray D.A."/>
            <person name="Sullivan K.A.M."/>
            <person name="Roscito J.G."/>
            <person name="Kirilenko B.M."/>
            <person name="Davalos L.M."/>
            <person name="Corthals A.P."/>
            <person name="Power M.L."/>
            <person name="Jones G."/>
            <person name="Ransome R.D."/>
            <person name="Dechmann D.K.N."/>
            <person name="Locatelli A.G."/>
            <person name="Puechmaille S.J."/>
            <person name="Fedrigo O."/>
            <person name="Jarvis E.D."/>
            <person name="Hiller M."/>
            <person name="Vernes S.C."/>
            <person name="Myers E.W."/>
            <person name="Teeling E.C."/>
        </authorList>
    </citation>
    <scope>NUCLEOTIDE SEQUENCE [LARGE SCALE GENOMIC DNA]</scope>
    <source>
        <strain evidence="1">MMolMol1</strain>
        <tissue evidence="1">Muscle</tissue>
    </source>
</reference>
<protein>
    <submittedName>
        <fullName evidence="1">Uncharacterized protein</fullName>
    </submittedName>
</protein>
<sequence>MGGRGLSFTGTNPRSQCAHAKHPSSCFAWPLQSCSCTTGSPPFTGWHPELHQGRPRAFATPPSYVGTSTSFGIGGPYSPLARSGLSQNKRKTSLSLEWDYSSNSFYFTLRLSSCTLSSTPWAPLAAAGDQPDNKSTAQHLKAKVRPDLTVGTSHFKRKRLQKPPGTRSSAWAKVTPKAFLMTGGFWPRRGAGDQMPDLP</sequence>
<organism evidence="1 2">
    <name type="scientific">Molossus molossus</name>
    <name type="common">Pallas' mastiff bat</name>
    <name type="synonym">Vespertilio molossus</name>
    <dbReference type="NCBI Taxonomy" id="27622"/>
    <lineage>
        <taxon>Eukaryota</taxon>
        <taxon>Metazoa</taxon>
        <taxon>Chordata</taxon>
        <taxon>Craniata</taxon>
        <taxon>Vertebrata</taxon>
        <taxon>Euteleostomi</taxon>
        <taxon>Mammalia</taxon>
        <taxon>Eutheria</taxon>
        <taxon>Laurasiatheria</taxon>
        <taxon>Chiroptera</taxon>
        <taxon>Yangochiroptera</taxon>
        <taxon>Molossidae</taxon>
        <taxon>Molossus</taxon>
    </lineage>
</organism>